<evidence type="ECO:0000313" key="2">
    <source>
        <dbReference type="Proteomes" id="UP001222027"/>
    </source>
</evidence>
<organism evidence="1 2">
    <name type="scientific">Ensete ventricosum</name>
    <name type="common">Abyssinian banana</name>
    <name type="synonym">Musa ensete</name>
    <dbReference type="NCBI Taxonomy" id="4639"/>
    <lineage>
        <taxon>Eukaryota</taxon>
        <taxon>Viridiplantae</taxon>
        <taxon>Streptophyta</taxon>
        <taxon>Embryophyta</taxon>
        <taxon>Tracheophyta</taxon>
        <taxon>Spermatophyta</taxon>
        <taxon>Magnoliopsida</taxon>
        <taxon>Liliopsida</taxon>
        <taxon>Zingiberales</taxon>
        <taxon>Musaceae</taxon>
        <taxon>Ensete</taxon>
    </lineage>
</organism>
<dbReference type="AlphaFoldDB" id="A0AAV8RRY8"/>
<name>A0AAV8RRY8_ENSVE</name>
<accession>A0AAV8RRY8</accession>
<sequence length="98" mass="10869">MMLREDEAGRRIFHLLLLLHEIDVNVLRIDGCQEMDENGEGAGGGEQVQADLAHLRTFTLQRSQFGILKIRSFHLHPGPQTAGFIVASLGEGLMASMR</sequence>
<comment type="caution">
    <text evidence="1">The sequence shown here is derived from an EMBL/GenBank/DDBJ whole genome shotgun (WGS) entry which is preliminary data.</text>
</comment>
<evidence type="ECO:0000313" key="1">
    <source>
        <dbReference type="EMBL" id="KAJ8510108.1"/>
    </source>
</evidence>
<protein>
    <submittedName>
        <fullName evidence="1">Uncharacterized protein</fullName>
    </submittedName>
</protein>
<keyword evidence="2" id="KW-1185">Reference proteome</keyword>
<dbReference type="EMBL" id="JAQQAF010000001">
    <property type="protein sequence ID" value="KAJ8510108.1"/>
    <property type="molecule type" value="Genomic_DNA"/>
</dbReference>
<dbReference type="Proteomes" id="UP001222027">
    <property type="component" value="Unassembled WGS sequence"/>
</dbReference>
<gene>
    <name evidence="1" type="ORF">OPV22_000542</name>
</gene>
<reference evidence="1 2" key="1">
    <citation type="submission" date="2022-12" db="EMBL/GenBank/DDBJ databases">
        <title>Chromosome-scale assembly of the Ensete ventricosum genome.</title>
        <authorList>
            <person name="Dussert Y."/>
            <person name="Stocks J."/>
            <person name="Wendawek A."/>
            <person name="Woldeyes F."/>
            <person name="Nichols R.A."/>
            <person name="Borrell J.S."/>
        </authorList>
    </citation>
    <scope>NUCLEOTIDE SEQUENCE [LARGE SCALE GENOMIC DNA]</scope>
    <source>
        <strain evidence="2">cv. Maze</strain>
        <tissue evidence="1">Seeds</tissue>
    </source>
</reference>
<proteinExistence type="predicted"/>